<dbReference type="GO" id="GO:0005788">
    <property type="term" value="C:endoplasmic reticulum lumen"/>
    <property type="evidence" value="ECO:0007669"/>
    <property type="project" value="TreeGrafter"/>
</dbReference>
<dbReference type="InterPro" id="IPR044865">
    <property type="entry name" value="MRH_dom"/>
</dbReference>
<dbReference type="Proteomes" id="UP000799118">
    <property type="component" value="Unassembled WGS sequence"/>
</dbReference>
<feature type="chain" id="PRO_5025648756" description="Protein OS-9 homolog" evidence="9">
    <location>
        <begin position="21"/>
        <end position="469"/>
    </location>
</feature>
<keyword evidence="4 9" id="KW-0732">Signal</keyword>
<dbReference type="PROSITE" id="PS51914">
    <property type="entry name" value="MRH"/>
    <property type="match status" value="1"/>
</dbReference>
<keyword evidence="12" id="KW-1185">Reference proteome</keyword>
<sequence length="469" mass="52048">MLNSLSALSLVLSAFHYTTARLHSLPEDPHAFPKFKVTFLNNLPVLNETAQKWLNQGIPGGELEFLNQPWENPTGQEPFSFKEIDGSLSEELGSSSPVSSESNIPYSLEHMKMGPRDSYLCLVPNPLDLSPPSDDETDEEITPARTWSLLQPLSGTCLYHRQGWFTYSYCHNDQIRQFRELQQTQSHIPESYTLGKAPATPEPGAELTVAERNAIEANLELARGAGSQYLVQRWGDGTICDKTGKGREVEVQFHCSMTMSDHILFVKEAKTCSYVLVINTPRLCGEPGFRSHHDVVEQAQIRCREIVHTQSQEFHDVPEADYPQKIPRVKKALPSKVAGKPDEKVSGTSHDSILLKTIEAILGGTSGQVIVQPGTDAGEMVIEFLDEFPEDLDGDDFDEMMDVGLDKITDALRAAGYDVKGNRNNKKFAADHSSGGDEGSKKQDSSSDSRDPRSENQGADDFHRARDEL</sequence>
<keyword evidence="6" id="KW-0256">Endoplasmic reticulum</keyword>
<comment type="subcellular location">
    <subcellularLocation>
        <location evidence="1">Endoplasmic reticulum membrane</location>
        <topology evidence="1">Peripheral membrane protein</topology>
        <orientation evidence="1">Lumenal side</orientation>
    </subcellularLocation>
</comment>
<reference evidence="11" key="1">
    <citation type="journal article" date="2019" name="Environ. Microbiol.">
        <title>Fungal ecological strategies reflected in gene transcription - a case study of two litter decomposers.</title>
        <authorList>
            <person name="Barbi F."/>
            <person name="Kohler A."/>
            <person name="Barry K."/>
            <person name="Baskaran P."/>
            <person name="Daum C."/>
            <person name="Fauchery L."/>
            <person name="Ihrmark K."/>
            <person name="Kuo A."/>
            <person name="LaButti K."/>
            <person name="Lipzen A."/>
            <person name="Morin E."/>
            <person name="Grigoriev I.V."/>
            <person name="Henrissat B."/>
            <person name="Lindahl B."/>
            <person name="Martin F."/>
        </authorList>
    </citation>
    <scope>NUCLEOTIDE SEQUENCE</scope>
    <source>
        <strain evidence="11">JB14</strain>
    </source>
</reference>
<feature type="region of interest" description="Disordered" evidence="8">
    <location>
        <begin position="422"/>
        <end position="469"/>
    </location>
</feature>
<evidence type="ECO:0000256" key="9">
    <source>
        <dbReference type="SAM" id="SignalP"/>
    </source>
</evidence>
<dbReference type="InterPro" id="IPR045149">
    <property type="entry name" value="OS-9-like"/>
</dbReference>
<evidence type="ECO:0000313" key="12">
    <source>
        <dbReference type="Proteomes" id="UP000799118"/>
    </source>
</evidence>
<name>A0A6A4HKA8_9AGAR</name>
<dbReference type="Gene3D" id="2.70.130.10">
    <property type="entry name" value="Mannose-6-phosphate receptor binding domain"/>
    <property type="match status" value="1"/>
</dbReference>
<protein>
    <recommendedName>
        <fullName evidence="3">Protein OS-9 homolog</fullName>
    </recommendedName>
</protein>
<dbReference type="GO" id="GO:0030968">
    <property type="term" value="P:endoplasmic reticulum unfolded protein response"/>
    <property type="evidence" value="ECO:0007669"/>
    <property type="project" value="InterPro"/>
</dbReference>
<evidence type="ECO:0000256" key="3">
    <source>
        <dbReference type="ARBA" id="ARBA00018727"/>
    </source>
</evidence>
<feature type="domain" description="MRH" evidence="10">
    <location>
        <begin position="155"/>
        <end position="286"/>
    </location>
</feature>
<keyword evidence="5" id="KW-0430">Lectin</keyword>
<dbReference type="PANTHER" id="PTHR15414:SF0">
    <property type="entry name" value="ENDOPLASMIC RETICULUM LECTIN 1"/>
    <property type="match status" value="1"/>
</dbReference>
<keyword evidence="7" id="KW-1015">Disulfide bond</keyword>
<comment type="similarity">
    <text evidence="2">Belongs to the OS-9 family.</text>
</comment>
<dbReference type="Pfam" id="PF07915">
    <property type="entry name" value="PRKCSH"/>
    <property type="match status" value="1"/>
</dbReference>
<dbReference type="InterPro" id="IPR012913">
    <property type="entry name" value="OS9-like_dom"/>
</dbReference>
<dbReference type="GO" id="GO:0005789">
    <property type="term" value="C:endoplasmic reticulum membrane"/>
    <property type="evidence" value="ECO:0007669"/>
    <property type="project" value="UniProtKB-SubCell"/>
</dbReference>
<dbReference type="InterPro" id="IPR009011">
    <property type="entry name" value="Man6P_isomerase_rcpt-bd_dom_sf"/>
</dbReference>
<dbReference type="GO" id="GO:0030970">
    <property type="term" value="P:retrograde protein transport, ER to cytosol"/>
    <property type="evidence" value="ECO:0007669"/>
    <property type="project" value="TreeGrafter"/>
</dbReference>
<organism evidence="11 12">
    <name type="scientific">Gymnopus androsaceus JB14</name>
    <dbReference type="NCBI Taxonomy" id="1447944"/>
    <lineage>
        <taxon>Eukaryota</taxon>
        <taxon>Fungi</taxon>
        <taxon>Dikarya</taxon>
        <taxon>Basidiomycota</taxon>
        <taxon>Agaricomycotina</taxon>
        <taxon>Agaricomycetes</taxon>
        <taxon>Agaricomycetidae</taxon>
        <taxon>Agaricales</taxon>
        <taxon>Marasmiineae</taxon>
        <taxon>Omphalotaceae</taxon>
        <taxon>Gymnopus</taxon>
    </lineage>
</organism>
<evidence type="ECO:0000256" key="6">
    <source>
        <dbReference type="ARBA" id="ARBA00022824"/>
    </source>
</evidence>
<evidence type="ECO:0000256" key="4">
    <source>
        <dbReference type="ARBA" id="ARBA00022729"/>
    </source>
</evidence>
<evidence type="ECO:0000256" key="7">
    <source>
        <dbReference type="ARBA" id="ARBA00023157"/>
    </source>
</evidence>
<evidence type="ECO:0000259" key="10">
    <source>
        <dbReference type="PROSITE" id="PS51914"/>
    </source>
</evidence>
<dbReference type="GO" id="GO:0030246">
    <property type="term" value="F:carbohydrate binding"/>
    <property type="evidence" value="ECO:0007669"/>
    <property type="project" value="UniProtKB-KW"/>
</dbReference>
<feature type="signal peptide" evidence="9">
    <location>
        <begin position="1"/>
        <end position="20"/>
    </location>
</feature>
<dbReference type="AlphaFoldDB" id="A0A6A4HKA8"/>
<dbReference type="PANTHER" id="PTHR15414">
    <property type="entry name" value="OS-9-RELATED"/>
    <property type="match status" value="1"/>
</dbReference>
<accession>A0A6A4HKA8</accession>
<evidence type="ECO:0000313" key="11">
    <source>
        <dbReference type="EMBL" id="KAE9399292.1"/>
    </source>
</evidence>
<evidence type="ECO:0000256" key="5">
    <source>
        <dbReference type="ARBA" id="ARBA00022734"/>
    </source>
</evidence>
<proteinExistence type="inferred from homology"/>
<dbReference type="SUPFAM" id="SSF50911">
    <property type="entry name" value="Mannose 6-phosphate receptor domain"/>
    <property type="match status" value="1"/>
</dbReference>
<gene>
    <name evidence="11" type="ORF">BT96DRAFT_957309</name>
</gene>
<dbReference type="EMBL" id="ML769471">
    <property type="protein sequence ID" value="KAE9399292.1"/>
    <property type="molecule type" value="Genomic_DNA"/>
</dbReference>
<evidence type="ECO:0000256" key="1">
    <source>
        <dbReference type="ARBA" id="ARBA00004367"/>
    </source>
</evidence>
<evidence type="ECO:0000256" key="8">
    <source>
        <dbReference type="SAM" id="MobiDB-lite"/>
    </source>
</evidence>
<dbReference type="OrthoDB" id="448954at2759"/>
<evidence type="ECO:0000256" key="2">
    <source>
        <dbReference type="ARBA" id="ARBA00009918"/>
    </source>
</evidence>
<feature type="compositionally biased region" description="Basic and acidic residues" evidence="8">
    <location>
        <begin position="428"/>
        <end position="469"/>
    </location>
</feature>